<dbReference type="Gene3D" id="1.10.1370.40">
    <property type="match status" value="3"/>
</dbReference>
<evidence type="ECO:0000313" key="9">
    <source>
        <dbReference type="EMBL" id="EHR51166.1"/>
    </source>
</evidence>
<name>H5X5L8_9PSEU</name>
<comment type="cofactor">
    <cofactor evidence="7">
        <name>Zn(2+)</name>
        <dbReference type="ChEBI" id="CHEBI:29105"/>
    </cofactor>
    <text evidence="7">Binds 1 zinc ion.</text>
</comment>
<dbReference type="InterPro" id="IPR001567">
    <property type="entry name" value="Pept_M3A_M3B_dom"/>
</dbReference>
<keyword evidence="6 7" id="KW-0482">Metalloprotease</keyword>
<protein>
    <submittedName>
        <fullName evidence="9">Zn-dependent oligopeptidase</fullName>
    </submittedName>
</protein>
<dbReference type="Proteomes" id="UP000004926">
    <property type="component" value="Chromosome"/>
</dbReference>
<evidence type="ECO:0000256" key="2">
    <source>
        <dbReference type="ARBA" id="ARBA00022670"/>
    </source>
</evidence>
<evidence type="ECO:0000256" key="5">
    <source>
        <dbReference type="ARBA" id="ARBA00022833"/>
    </source>
</evidence>
<dbReference type="AlphaFoldDB" id="H5X5L8"/>
<dbReference type="GO" id="GO:0004222">
    <property type="term" value="F:metalloendopeptidase activity"/>
    <property type="evidence" value="ECO:0007669"/>
    <property type="project" value="InterPro"/>
</dbReference>
<dbReference type="HOGENOM" id="CLU_001805_4_0_11"/>
<dbReference type="PANTHER" id="PTHR43660">
    <property type="entry name" value="DIPEPTIDYL CARBOXYPEPTIDASE"/>
    <property type="match status" value="1"/>
</dbReference>
<dbReference type="OrthoDB" id="9773538at2"/>
<keyword evidence="3 7" id="KW-0479">Metal-binding</keyword>
<dbReference type="CDD" id="cd06456">
    <property type="entry name" value="M3A_DCP"/>
    <property type="match status" value="1"/>
</dbReference>
<accession>H5X5L8</accession>
<dbReference type="GO" id="GO:0046872">
    <property type="term" value="F:metal ion binding"/>
    <property type="evidence" value="ECO:0007669"/>
    <property type="project" value="UniProtKB-UniRule"/>
</dbReference>
<dbReference type="InterPro" id="IPR034005">
    <property type="entry name" value="M3A_DCP"/>
</dbReference>
<organism evidence="9 10">
    <name type="scientific">Saccharomonospora marina XMU15</name>
    <dbReference type="NCBI Taxonomy" id="882083"/>
    <lineage>
        <taxon>Bacteria</taxon>
        <taxon>Bacillati</taxon>
        <taxon>Actinomycetota</taxon>
        <taxon>Actinomycetes</taxon>
        <taxon>Pseudonocardiales</taxon>
        <taxon>Pseudonocardiaceae</taxon>
        <taxon>Saccharomonospora</taxon>
    </lineage>
</organism>
<dbReference type="GO" id="GO:0006508">
    <property type="term" value="P:proteolysis"/>
    <property type="evidence" value="ECO:0007669"/>
    <property type="project" value="UniProtKB-KW"/>
</dbReference>
<dbReference type="Pfam" id="PF01432">
    <property type="entry name" value="Peptidase_M3"/>
    <property type="match status" value="1"/>
</dbReference>
<dbReference type="GO" id="GO:0005829">
    <property type="term" value="C:cytosol"/>
    <property type="evidence" value="ECO:0007669"/>
    <property type="project" value="UniProtKB-ARBA"/>
</dbReference>
<keyword evidence="10" id="KW-1185">Reference proteome</keyword>
<dbReference type="SUPFAM" id="SSF55486">
    <property type="entry name" value="Metalloproteases ('zincins'), catalytic domain"/>
    <property type="match status" value="1"/>
</dbReference>
<dbReference type="RefSeq" id="WP_009154551.1">
    <property type="nucleotide sequence ID" value="NZ_CM001439.1"/>
</dbReference>
<evidence type="ECO:0000256" key="6">
    <source>
        <dbReference type="ARBA" id="ARBA00023049"/>
    </source>
</evidence>
<proteinExistence type="inferred from homology"/>
<dbReference type="STRING" id="882083.SacmaDRAFT_2928"/>
<dbReference type="eggNOG" id="COG0339">
    <property type="taxonomic scope" value="Bacteria"/>
</dbReference>
<evidence type="ECO:0000256" key="1">
    <source>
        <dbReference type="ARBA" id="ARBA00006040"/>
    </source>
</evidence>
<comment type="similarity">
    <text evidence="1 7">Belongs to the peptidase M3 family.</text>
</comment>
<dbReference type="EMBL" id="CM001439">
    <property type="protein sequence ID" value="EHR51166.1"/>
    <property type="molecule type" value="Genomic_DNA"/>
</dbReference>
<dbReference type="GO" id="GO:0004180">
    <property type="term" value="F:carboxypeptidase activity"/>
    <property type="evidence" value="ECO:0007669"/>
    <property type="project" value="TreeGrafter"/>
</dbReference>
<keyword evidence="2 7" id="KW-0645">Protease</keyword>
<reference evidence="9 10" key="1">
    <citation type="journal article" date="2012" name="Stand. Genomic Sci.">
        <title>Genome sequence of the ocean sediment bacterium Saccharomonospora marina type strain (XMU15(T)).</title>
        <authorList>
            <person name="Klenk H.P."/>
            <person name="Lu M."/>
            <person name="Lucas S."/>
            <person name="Lapidus A."/>
            <person name="Copeland A."/>
            <person name="Pitluck S."/>
            <person name="Goodwin L.A."/>
            <person name="Han C."/>
            <person name="Tapia R."/>
            <person name="Brambilla E.M."/>
            <person name="Potter G."/>
            <person name="Land M."/>
            <person name="Ivanova N."/>
            <person name="Rohde M."/>
            <person name="Goker M."/>
            <person name="Detter J.C."/>
            <person name="Li W.J."/>
            <person name="Kyrpides N.C."/>
            <person name="Woyke T."/>
        </authorList>
    </citation>
    <scope>NUCLEOTIDE SEQUENCE [LARGE SCALE GENOMIC DNA]</scope>
    <source>
        <strain evidence="9 10">XMU15</strain>
    </source>
</reference>
<dbReference type="InterPro" id="IPR045090">
    <property type="entry name" value="Pept_M3A_M3B"/>
</dbReference>
<evidence type="ECO:0000256" key="4">
    <source>
        <dbReference type="ARBA" id="ARBA00022801"/>
    </source>
</evidence>
<feature type="domain" description="Peptidase M3A/M3B catalytic" evidence="8">
    <location>
        <begin position="231"/>
        <end position="679"/>
    </location>
</feature>
<evidence type="ECO:0000259" key="8">
    <source>
        <dbReference type="Pfam" id="PF01432"/>
    </source>
</evidence>
<evidence type="ECO:0000256" key="3">
    <source>
        <dbReference type="ARBA" id="ARBA00022723"/>
    </source>
</evidence>
<evidence type="ECO:0000313" key="10">
    <source>
        <dbReference type="Proteomes" id="UP000004926"/>
    </source>
</evidence>
<evidence type="ECO:0000256" key="7">
    <source>
        <dbReference type="RuleBase" id="RU003435"/>
    </source>
</evidence>
<sequence length="683" mass="76612">MTGTDNPLLEPSDLPYGLPPFDRITDEHFVPAFEAAMAEHAAEIERIAEAQEPPTFDNTIVALERSGRSLHRVSSVFFNLVASHSNDTLRRVHADIAPRLASHADGIHLNPVLFARIEKLYARRDELGLAAESAWLLRRYYLDFQRAGAALTAPEQRELRELNEELSSLSTRFQDNLLSDTGELAVLVSDPAELAGLSPDAVAAAAQAAGERGQQGKYLLRLVLPTNQPVLASLENRTLRERVYRASTARGNRGNEYDNTEVLARIAMLRARRAALLGHPHHAAYVIEDQTARTVEAVTGLLNRLAPVAVANAREEAAELGSQIAESGADFELRPWDWAFYAERVRSRRFEIDDAELREYFELERVLRDGVFYAANRLYGLTFTERHDLPTYHADVRVFEVFDAGGEPLGLFLGDYYARDSKRGGAWMNTFGDQSRLLGDRPIVVNNLNLVKPAEGEPTLLSHDEVTTAFHEFGHALHALLSDVEYHRFSGTSVPRDFVEFPSQVNEMWALWPEVLHNYARHHRTGEPLPPRLVDRLEEARHYGEGFATTEYLAAALLDLGWHTIGAGTHIDDVGTFEEQVLEKAGVALPEVAPRYRSTYFAHIFSTGYAAGYYSYIWSEVLDADSVEWFRENGGLTRQNGDRFRRELLARGGGVDPMEAFRAFRGRDPEIEPLLRRRGLTGA</sequence>
<dbReference type="FunFam" id="3.40.390.10:FF:000009">
    <property type="entry name" value="Oligopeptidase A"/>
    <property type="match status" value="1"/>
</dbReference>
<gene>
    <name evidence="9" type="ORF">SacmaDRAFT_2928</name>
</gene>
<keyword evidence="4 7" id="KW-0378">Hydrolase</keyword>
<dbReference type="PANTHER" id="PTHR43660:SF1">
    <property type="entry name" value="DIPEPTIDYL CARBOXYPEPTIDASE"/>
    <property type="match status" value="1"/>
</dbReference>
<keyword evidence="5 7" id="KW-0862">Zinc</keyword>